<feature type="domain" description="Peptidase M28" evidence="3">
    <location>
        <begin position="1169"/>
        <end position="1309"/>
    </location>
</feature>
<reference evidence="4 5" key="1">
    <citation type="submission" date="2016-10" db="EMBL/GenBank/DDBJ databases">
        <authorList>
            <person name="Varghese N."/>
            <person name="Submissions S."/>
        </authorList>
    </citation>
    <scope>NUCLEOTIDE SEQUENCE [LARGE SCALE GENOMIC DNA]</scope>
    <source>
        <strain evidence="4 5">WCP15</strain>
    </source>
</reference>
<dbReference type="EMBL" id="FNWT01000003">
    <property type="protein sequence ID" value="SEH47772.1"/>
    <property type="molecule type" value="Genomic_DNA"/>
</dbReference>
<proteinExistence type="predicted"/>
<dbReference type="InterPro" id="IPR007484">
    <property type="entry name" value="Peptidase_M28"/>
</dbReference>
<dbReference type="RefSeq" id="WP_078687326.1">
    <property type="nucleotide sequence ID" value="NZ_FNWT01000003.1"/>
</dbReference>
<feature type="region of interest" description="Disordered" evidence="1">
    <location>
        <begin position="906"/>
        <end position="933"/>
    </location>
</feature>
<feature type="compositionally biased region" description="Basic and acidic residues" evidence="1">
    <location>
        <begin position="1066"/>
        <end position="1075"/>
    </location>
</feature>
<feature type="compositionally biased region" description="Low complexity" evidence="1">
    <location>
        <begin position="792"/>
        <end position="803"/>
    </location>
</feature>
<gene>
    <name evidence="4" type="ORF">SAMN05216447_10382</name>
</gene>
<dbReference type="SUPFAM" id="SSF53187">
    <property type="entry name" value="Zn-dependent exopeptidases"/>
    <property type="match status" value="2"/>
</dbReference>
<dbReference type="Proteomes" id="UP000199135">
    <property type="component" value="Unassembled WGS sequence"/>
</dbReference>
<feature type="compositionally biased region" description="Basic and acidic residues" evidence="1">
    <location>
        <begin position="558"/>
        <end position="567"/>
    </location>
</feature>
<comment type="caution">
    <text evidence="4">The sequence shown here is derived from an EMBL/GenBank/DDBJ whole genome shotgun (WGS) entry which is preliminary data.</text>
</comment>
<organism evidence="4 5">
    <name type="scientific">Parafannyhessea umbonata</name>
    <dbReference type="NCBI Taxonomy" id="604330"/>
    <lineage>
        <taxon>Bacteria</taxon>
        <taxon>Bacillati</taxon>
        <taxon>Actinomycetota</taxon>
        <taxon>Coriobacteriia</taxon>
        <taxon>Coriobacteriales</taxon>
        <taxon>Atopobiaceae</taxon>
        <taxon>Parafannyhessea</taxon>
    </lineage>
</organism>
<dbReference type="Gene3D" id="3.40.630.10">
    <property type="entry name" value="Zn peptidases"/>
    <property type="match status" value="2"/>
</dbReference>
<accession>A0A1H6IKF0</accession>
<feature type="region of interest" description="Disordered" evidence="1">
    <location>
        <begin position="601"/>
        <end position="624"/>
    </location>
</feature>
<feature type="region of interest" description="Disordered" evidence="1">
    <location>
        <begin position="743"/>
        <end position="769"/>
    </location>
</feature>
<feature type="compositionally biased region" description="Basic and acidic residues" evidence="1">
    <location>
        <begin position="747"/>
        <end position="756"/>
    </location>
</feature>
<feature type="transmembrane region" description="Helical" evidence="2">
    <location>
        <begin position="163"/>
        <end position="183"/>
    </location>
</feature>
<feature type="compositionally biased region" description="Low complexity" evidence="1">
    <location>
        <begin position="757"/>
        <end position="769"/>
    </location>
</feature>
<feature type="region of interest" description="Disordered" evidence="1">
    <location>
        <begin position="946"/>
        <end position="981"/>
    </location>
</feature>
<keyword evidence="2" id="KW-0812">Transmembrane</keyword>
<keyword evidence="2" id="KW-1133">Transmembrane helix</keyword>
<feature type="region of interest" description="Disordered" evidence="1">
    <location>
        <begin position="1065"/>
        <end position="1086"/>
    </location>
</feature>
<feature type="transmembrane region" description="Helical" evidence="2">
    <location>
        <begin position="190"/>
        <end position="211"/>
    </location>
</feature>
<name>A0A1H6IKF0_9ACTN</name>
<keyword evidence="5" id="KW-1185">Reference proteome</keyword>
<keyword evidence="2" id="KW-0472">Membrane</keyword>
<evidence type="ECO:0000256" key="1">
    <source>
        <dbReference type="SAM" id="MobiDB-lite"/>
    </source>
</evidence>
<dbReference type="Pfam" id="PF04389">
    <property type="entry name" value="Peptidase_M28"/>
    <property type="match status" value="1"/>
</dbReference>
<evidence type="ECO:0000313" key="5">
    <source>
        <dbReference type="Proteomes" id="UP000199135"/>
    </source>
</evidence>
<feature type="region of interest" description="Disordered" evidence="1">
    <location>
        <begin position="553"/>
        <end position="572"/>
    </location>
</feature>
<feature type="region of interest" description="Disordered" evidence="1">
    <location>
        <begin position="1125"/>
        <end position="1151"/>
    </location>
</feature>
<feature type="region of interest" description="Disordered" evidence="1">
    <location>
        <begin position="792"/>
        <end position="846"/>
    </location>
</feature>
<feature type="transmembrane region" description="Helical" evidence="2">
    <location>
        <begin position="63"/>
        <end position="96"/>
    </location>
</feature>
<protein>
    <submittedName>
        <fullName evidence="4">Peptidase family M28</fullName>
    </submittedName>
</protein>
<feature type="compositionally biased region" description="Low complexity" evidence="1">
    <location>
        <begin position="947"/>
        <end position="970"/>
    </location>
</feature>
<sequence length="1313" mass="140599">MSETRTYLDYLNEKIDISPANSQEELDAAELLGSLMQEHGLEVQMQDFDTPAAGDLPRNVMYVIMFLGMLLVGFLGSAVALVGLLLVGVPFALLVLEYSGRNVLANLGPKARSQNVIGVHRASGPLVVKGNRPIVIVAHYDTPNEGLLYREQFSVFQPLIRRSTFVCTNVVAVCALIQIMGFLPESFRHLLWIVGILASLPSLLVGVAAIYGRFAPCTEGANDNKASVAAMLGVMDKVHPSDDEAKRYMALHPHIEAVPAPEPEGAFDEPEYPGDDDVAVNHYVPRGYDDEPVAEPEPADYPAYVERPQDEVYGASTFGPAPADDYQEIASPQAEAFGGEVLAKEESDDHSVAVDVEADELSVPSYKELLAGRVRRGAEFMQSLNILPEDCQIIYKEPPAPQIDLSDLPEIPEIPDFSSLYAEEDAALAAEGLADQNAASPQPSGFVEYDHEIPEYYEYPEYDEDGLLHYVTYEEQYPFAHYELVQPEPVQVASTGAFEEHSAVGEPTPHAAAADEPIEGTEEDGFAEVTERTELSETTSFLPDAEQSFVASTQDLGTRTESEHESSLEDVPSFEPIASIVPEVPETDELNAVANAFQSSDEAAVPDEPDGAAASADGDSAADEPLYAGVPAEYEPIVPELPLMDADGAEQETPAGFDAQETTSFAPVADAAEGAPVEVGTADDAAAPVVHPEVAAQVEPLYEDAEFETVSDGGEASAGAAPALLDNLKTAWGRLVERFRSPAASAEGREQVERAADAAAPADSDVTEVADTAAEAVADESGDFAVETPTIAEPSAEEAGSGETTAFEPAPSAKAASGADESEATQTVGFEPLPETTHEPSPRSERLGQDIQTMQPAPMPKQDIDPQATIAVSAMTFSSEQDVPEEELATKDVSGLDALSVDGLGIKGVSEEKPNPAPIEDPSWGTSSFRPMPQPNIARRAVLFDLPDPSVTPSDPFVSDPDSTSPTPSTLDNAPVKPIESVAPEHRAEATDEGTRHGERQAIGFVSSADAPLRQSVQAAEKRQKKHFSLFGHKKAEEPESMSDWLGVEQDYDAKKNGRKIGNWDNFKDESEKGRGNWKGGGTTRSGFRVVEGEQNVEPEGAVGYELSSGPEGAGEVQYEYGKQTHSPEDAAAPYDDGYSEPLAESGGEPNDEDVREAILGMNDDELLAHDIWFVAVGASSLDHAGIKNFLAEYRRDVRGAFVVNLDSVGAGDLTILSHEGSAEIRRADRRMGRLLLNIARDMHVALGHRKYNWATTDATPAMKANMRATTIMGTAPSGVPALSHTAEDVAPNIDRAQVATVTELVAELIRRA</sequence>
<feature type="compositionally biased region" description="Basic and acidic residues" evidence="1">
    <location>
        <begin position="836"/>
        <end position="846"/>
    </location>
</feature>
<evidence type="ECO:0000313" key="4">
    <source>
        <dbReference type="EMBL" id="SEH47772.1"/>
    </source>
</evidence>
<evidence type="ECO:0000259" key="3">
    <source>
        <dbReference type="Pfam" id="PF04389"/>
    </source>
</evidence>
<evidence type="ECO:0000256" key="2">
    <source>
        <dbReference type="SAM" id="Phobius"/>
    </source>
</evidence>